<proteinExistence type="inferred from homology"/>
<evidence type="ECO:0000256" key="5">
    <source>
        <dbReference type="SAM" id="MobiDB-lite"/>
    </source>
</evidence>
<dbReference type="GO" id="GO:0005829">
    <property type="term" value="C:cytosol"/>
    <property type="evidence" value="ECO:0007669"/>
    <property type="project" value="TreeGrafter"/>
</dbReference>
<organism evidence="7">
    <name type="scientific">Octactis speculum</name>
    <dbReference type="NCBI Taxonomy" id="3111310"/>
    <lineage>
        <taxon>Eukaryota</taxon>
        <taxon>Sar</taxon>
        <taxon>Stramenopiles</taxon>
        <taxon>Ochrophyta</taxon>
        <taxon>Dictyochophyceae</taxon>
        <taxon>Dictyochales</taxon>
        <taxon>Dictyochaceae</taxon>
        <taxon>Octactis</taxon>
    </lineage>
</organism>
<feature type="transmembrane region" description="Helical" evidence="6">
    <location>
        <begin position="20"/>
        <end position="39"/>
    </location>
</feature>
<comment type="catalytic activity">
    <reaction evidence="4">
        <text>an N-acyl-L-alpha-aminoacyl-tRNA + H2O = an N-acyl-L-amino acid + a tRNA + H(+)</text>
        <dbReference type="Rhea" id="RHEA:54448"/>
        <dbReference type="Rhea" id="RHEA-COMP:10123"/>
        <dbReference type="Rhea" id="RHEA-COMP:13883"/>
        <dbReference type="ChEBI" id="CHEBI:15377"/>
        <dbReference type="ChEBI" id="CHEBI:15378"/>
        <dbReference type="ChEBI" id="CHEBI:59874"/>
        <dbReference type="ChEBI" id="CHEBI:78442"/>
        <dbReference type="ChEBI" id="CHEBI:138191"/>
        <dbReference type="EC" id="3.1.1.29"/>
    </reaction>
</comment>
<keyword evidence="6" id="KW-0472">Membrane</keyword>
<evidence type="ECO:0000256" key="6">
    <source>
        <dbReference type="SAM" id="Phobius"/>
    </source>
</evidence>
<dbReference type="AlphaFoldDB" id="A0A7S2DCF3"/>
<dbReference type="Gene3D" id="3.40.1490.10">
    <property type="entry name" value="Bit1"/>
    <property type="match status" value="1"/>
</dbReference>
<name>A0A7S2DCF3_9STRA</name>
<feature type="compositionally biased region" description="Acidic residues" evidence="5">
    <location>
        <begin position="54"/>
        <end position="63"/>
    </location>
</feature>
<evidence type="ECO:0000256" key="4">
    <source>
        <dbReference type="ARBA" id="ARBA00048707"/>
    </source>
</evidence>
<dbReference type="EMBL" id="HBGS01040920">
    <property type="protein sequence ID" value="CAD9450326.1"/>
    <property type="molecule type" value="Transcribed_RNA"/>
</dbReference>
<dbReference type="FunFam" id="3.40.1490.10:FF:000001">
    <property type="entry name" value="Peptidyl-tRNA hydrolase 2"/>
    <property type="match status" value="1"/>
</dbReference>
<dbReference type="GO" id="GO:0004045">
    <property type="term" value="F:peptidyl-tRNA hydrolase activity"/>
    <property type="evidence" value="ECO:0007669"/>
    <property type="project" value="UniProtKB-EC"/>
</dbReference>
<keyword evidence="6" id="KW-0812">Transmembrane</keyword>
<dbReference type="PANTHER" id="PTHR12649:SF11">
    <property type="entry name" value="PEPTIDYL-TRNA HYDROLASE 2, MITOCHONDRIAL"/>
    <property type="match status" value="1"/>
</dbReference>
<dbReference type="Pfam" id="PF01981">
    <property type="entry name" value="PTH2"/>
    <property type="match status" value="1"/>
</dbReference>
<keyword evidence="2" id="KW-0378">Hydrolase</keyword>
<dbReference type="NCBIfam" id="TIGR00283">
    <property type="entry name" value="arch_pth2"/>
    <property type="match status" value="1"/>
</dbReference>
<feature type="region of interest" description="Disordered" evidence="5">
    <location>
        <begin position="46"/>
        <end position="73"/>
    </location>
</feature>
<reference evidence="7" key="1">
    <citation type="submission" date="2021-01" db="EMBL/GenBank/DDBJ databases">
        <authorList>
            <person name="Corre E."/>
            <person name="Pelletier E."/>
            <person name="Niang G."/>
            <person name="Scheremetjew M."/>
            <person name="Finn R."/>
            <person name="Kale V."/>
            <person name="Holt S."/>
            <person name="Cochrane G."/>
            <person name="Meng A."/>
            <person name="Brown T."/>
            <person name="Cohen L."/>
        </authorList>
    </citation>
    <scope>NUCLEOTIDE SEQUENCE</scope>
    <source>
        <strain evidence="7">CCMP1381</strain>
    </source>
</reference>
<dbReference type="PANTHER" id="PTHR12649">
    <property type="entry name" value="PEPTIDYL-TRNA HYDROLASE 2"/>
    <property type="match status" value="1"/>
</dbReference>
<evidence type="ECO:0000256" key="1">
    <source>
        <dbReference type="ARBA" id="ARBA00013260"/>
    </source>
</evidence>
<gene>
    <name evidence="7" type="ORF">DSPE1174_LOCUS21049</name>
</gene>
<protein>
    <recommendedName>
        <fullName evidence="1">peptidyl-tRNA hydrolase</fullName>
        <ecNumber evidence="1">3.1.1.29</ecNumber>
    </recommendedName>
</protein>
<dbReference type="EC" id="3.1.1.29" evidence="1"/>
<evidence type="ECO:0000256" key="3">
    <source>
        <dbReference type="ARBA" id="ARBA00038050"/>
    </source>
</evidence>
<sequence>MEALLERSLPLGFRGAPATWGFILGISSTMVSVVAWTILNRRERAGKNEPVQHDDDESDEEQEQGLSPEVLQAKPQDWDISRGPFKMVLCVNQELYESSGKATKMKPGKTAAQCCHAVLGGYKRALKRSPRAVAGWEKTGVMKVTLKVPTEERLMKIREGAASAGIAHYLVEDAGRTQIAPGSKTVLCLGPAPLDVLDLLTGELKLY</sequence>
<dbReference type="InterPro" id="IPR023476">
    <property type="entry name" value="Pep_tRNA_hydro_II_dom_sf"/>
</dbReference>
<dbReference type="CDD" id="cd02430">
    <property type="entry name" value="PTH2"/>
    <property type="match status" value="1"/>
</dbReference>
<evidence type="ECO:0000313" key="7">
    <source>
        <dbReference type="EMBL" id="CAD9450326.1"/>
    </source>
</evidence>
<keyword evidence="6" id="KW-1133">Transmembrane helix</keyword>
<evidence type="ECO:0000256" key="2">
    <source>
        <dbReference type="ARBA" id="ARBA00022801"/>
    </source>
</evidence>
<dbReference type="InterPro" id="IPR002833">
    <property type="entry name" value="PTH2"/>
</dbReference>
<comment type="similarity">
    <text evidence="3">Belongs to the PTH2 family.</text>
</comment>
<accession>A0A7S2DCF3</accession>
<dbReference type="SUPFAM" id="SSF102462">
    <property type="entry name" value="Peptidyl-tRNA hydrolase II"/>
    <property type="match status" value="1"/>
</dbReference>